<dbReference type="AlphaFoldDB" id="A0A8C8LNX9"/>
<protein>
    <recommendedName>
        <fullName evidence="5">Testis-expressed sequence 12 protein</fullName>
    </recommendedName>
</protein>
<evidence type="ECO:0008006" key="5">
    <source>
        <dbReference type="Google" id="ProtNLM"/>
    </source>
</evidence>
<dbReference type="GeneTree" id="ENSGT00990000204384"/>
<dbReference type="Pfam" id="PF15219">
    <property type="entry name" value="TEX12"/>
    <property type="match status" value="1"/>
</dbReference>
<organism evidence="3 4">
    <name type="scientific">Oncorhynchus tshawytscha</name>
    <name type="common">Chinook salmon</name>
    <name type="synonym">Salmo tshawytscha</name>
    <dbReference type="NCBI Taxonomy" id="74940"/>
    <lineage>
        <taxon>Eukaryota</taxon>
        <taxon>Metazoa</taxon>
        <taxon>Chordata</taxon>
        <taxon>Craniata</taxon>
        <taxon>Vertebrata</taxon>
        <taxon>Euteleostomi</taxon>
        <taxon>Actinopterygii</taxon>
        <taxon>Neopterygii</taxon>
        <taxon>Teleostei</taxon>
        <taxon>Protacanthopterygii</taxon>
        <taxon>Salmoniformes</taxon>
        <taxon>Salmonidae</taxon>
        <taxon>Salmoninae</taxon>
        <taxon>Oncorhynchus</taxon>
    </lineage>
</organism>
<dbReference type="Ensembl" id="ENSOTST00005033585.2">
    <property type="protein sequence ID" value="ENSOTSP00005031018.2"/>
    <property type="gene ID" value="ENSOTSG00005014580.2"/>
</dbReference>
<reference evidence="3" key="1">
    <citation type="submission" date="2025-08" db="UniProtKB">
        <authorList>
            <consortium name="Ensembl"/>
        </authorList>
    </citation>
    <scope>IDENTIFICATION</scope>
</reference>
<keyword evidence="1" id="KW-0175">Coiled coil</keyword>
<dbReference type="InterPro" id="IPR029193">
    <property type="entry name" value="TEX12"/>
</dbReference>
<keyword evidence="4" id="KW-1185">Reference proteome</keyword>
<proteinExistence type="predicted"/>
<dbReference type="Proteomes" id="UP000694402">
    <property type="component" value="Unassembled WGS sequence"/>
</dbReference>
<evidence type="ECO:0000256" key="1">
    <source>
        <dbReference type="SAM" id="Coils"/>
    </source>
</evidence>
<feature type="region of interest" description="Disordered" evidence="2">
    <location>
        <begin position="1"/>
        <end position="50"/>
    </location>
</feature>
<dbReference type="PANTHER" id="PTHR37349:SF1">
    <property type="entry name" value="TESTIS-EXPRESSED PROTEIN 12"/>
    <property type="match status" value="1"/>
</dbReference>
<evidence type="ECO:0000313" key="4">
    <source>
        <dbReference type="Proteomes" id="UP000694402"/>
    </source>
</evidence>
<accession>A0A8C8LNX9</accession>
<feature type="coiled-coil region" evidence="1">
    <location>
        <begin position="96"/>
        <end position="123"/>
    </location>
</feature>
<feature type="compositionally biased region" description="Polar residues" evidence="2">
    <location>
        <begin position="21"/>
        <end position="33"/>
    </location>
</feature>
<sequence length="133" mass="14808">MPGRVMPPSGRGMDNKGPKQKLSQEVEQTSAYCDNSPAKKKKAQSSKTPASYSSDLFEAELAGANREVNMLFSKYSEVLSAFVSYSERAAIDASQVRELEDILMEARNLESHLKEKKEHLRRTLALISDKLQG</sequence>
<name>A0A8C8LNX9_ONCTS</name>
<evidence type="ECO:0000313" key="3">
    <source>
        <dbReference type="Ensembl" id="ENSOTSP00005031018.2"/>
    </source>
</evidence>
<reference evidence="3" key="2">
    <citation type="submission" date="2025-09" db="UniProtKB">
        <authorList>
            <consortium name="Ensembl"/>
        </authorList>
    </citation>
    <scope>IDENTIFICATION</scope>
</reference>
<dbReference type="PANTHER" id="PTHR37349">
    <property type="entry name" value="TESTIS-EXPRESSED PROTEIN 12"/>
    <property type="match status" value="1"/>
</dbReference>
<evidence type="ECO:0000256" key="2">
    <source>
        <dbReference type="SAM" id="MobiDB-lite"/>
    </source>
</evidence>